<evidence type="ECO:0000313" key="1">
    <source>
        <dbReference type="EMBL" id="RXH78048.1"/>
    </source>
</evidence>
<sequence>MQNKLRSHLNNAQKMMTMTLSILHLKIAKKGPKAKKAKSSNKLVLHLEEVETIMGHKQVANENDTVVAPILLKVVADDEMINVQL</sequence>
<name>A0A498I2L2_MALDO</name>
<comment type="caution">
    <text evidence="1">The sequence shown here is derived from an EMBL/GenBank/DDBJ whole genome shotgun (WGS) entry which is preliminary data.</text>
</comment>
<evidence type="ECO:0000313" key="2">
    <source>
        <dbReference type="Proteomes" id="UP000290289"/>
    </source>
</evidence>
<gene>
    <name evidence="1" type="ORF">DVH24_040019</name>
</gene>
<dbReference type="EMBL" id="RDQH01000340">
    <property type="protein sequence ID" value="RXH78048.1"/>
    <property type="molecule type" value="Genomic_DNA"/>
</dbReference>
<dbReference type="Proteomes" id="UP000290289">
    <property type="component" value="Chromosome 14"/>
</dbReference>
<reference evidence="1 2" key="1">
    <citation type="submission" date="2018-10" db="EMBL/GenBank/DDBJ databases">
        <title>A high-quality apple genome assembly.</title>
        <authorList>
            <person name="Hu J."/>
        </authorList>
    </citation>
    <scope>NUCLEOTIDE SEQUENCE [LARGE SCALE GENOMIC DNA]</scope>
    <source>
        <strain evidence="2">cv. HFTH1</strain>
        <tissue evidence="1">Young leaf</tissue>
    </source>
</reference>
<organism evidence="1 2">
    <name type="scientific">Malus domestica</name>
    <name type="common">Apple</name>
    <name type="synonym">Pyrus malus</name>
    <dbReference type="NCBI Taxonomy" id="3750"/>
    <lineage>
        <taxon>Eukaryota</taxon>
        <taxon>Viridiplantae</taxon>
        <taxon>Streptophyta</taxon>
        <taxon>Embryophyta</taxon>
        <taxon>Tracheophyta</taxon>
        <taxon>Spermatophyta</taxon>
        <taxon>Magnoliopsida</taxon>
        <taxon>eudicotyledons</taxon>
        <taxon>Gunneridae</taxon>
        <taxon>Pentapetalae</taxon>
        <taxon>rosids</taxon>
        <taxon>fabids</taxon>
        <taxon>Rosales</taxon>
        <taxon>Rosaceae</taxon>
        <taxon>Amygdaloideae</taxon>
        <taxon>Maleae</taxon>
        <taxon>Malus</taxon>
    </lineage>
</organism>
<proteinExistence type="predicted"/>
<accession>A0A498I2L2</accession>
<protein>
    <submittedName>
        <fullName evidence="1">Uncharacterized protein</fullName>
    </submittedName>
</protein>
<keyword evidence="2" id="KW-1185">Reference proteome</keyword>
<dbReference type="AlphaFoldDB" id="A0A498I2L2"/>